<dbReference type="PANTHER" id="PTHR11102:SF160">
    <property type="entry name" value="ERAD-ASSOCIATED E3 UBIQUITIN-PROTEIN LIGASE COMPONENT HRD3"/>
    <property type="match status" value="1"/>
</dbReference>
<dbReference type="InterPro" id="IPR006597">
    <property type="entry name" value="Sel1-like"/>
</dbReference>
<dbReference type="EMBL" id="JAZHYN010000019">
    <property type="protein sequence ID" value="MEF3366529.1"/>
    <property type="molecule type" value="Genomic_DNA"/>
</dbReference>
<comment type="caution">
    <text evidence="2">The sequence shown here is derived from an EMBL/GenBank/DDBJ whole genome shotgun (WGS) entry which is preliminary data.</text>
</comment>
<sequence length="253" mass="27333">MFVKDAFPSVFGTLWDRRPATRVLAALLCACAMTAARAGEYEDAAAAARRGDFAAAFKQLKPLADKGDARAQADLGVMYFAGKGVAADPKEALKWTRRAAEQGSPSAQFNLGSIYLEGQIVLRDAKEAMKWNLLAAGQGLAAAQVNIASMYYDGDGVAQDYKEAVRWLRLAAEQGDPEAQLNLGNMYVAGQGVERDLLRGYMWTRIASDSLSMSDADKKSLRDLSAKTLSPEELAKGQAMAAKCQESKFKNCD</sequence>
<dbReference type="SMART" id="SM00671">
    <property type="entry name" value="SEL1"/>
    <property type="match status" value="4"/>
</dbReference>
<feature type="signal peptide" evidence="1">
    <location>
        <begin position="1"/>
        <end position="38"/>
    </location>
</feature>
<organism evidence="2 3">
    <name type="scientific">Methylocystis borbori</name>
    <dbReference type="NCBI Taxonomy" id="3118750"/>
    <lineage>
        <taxon>Bacteria</taxon>
        <taxon>Pseudomonadati</taxon>
        <taxon>Pseudomonadota</taxon>
        <taxon>Alphaproteobacteria</taxon>
        <taxon>Hyphomicrobiales</taxon>
        <taxon>Methylocystaceae</taxon>
        <taxon>Methylocystis</taxon>
    </lineage>
</organism>
<feature type="chain" id="PRO_5046316630" evidence="1">
    <location>
        <begin position="39"/>
        <end position="253"/>
    </location>
</feature>
<gene>
    <name evidence="2" type="ORF">V3H18_08290</name>
</gene>
<name>A0ABU7XGK7_9HYPH</name>
<dbReference type="Gene3D" id="1.25.40.10">
    <property type="entry name" value="Tetratricopeptide repeat domain"/>
    <property type="match status" value="2"/>
</dbReference>
<dbReference type="InterPro" id="IPR011990">
    <property type="entry name" value="TPR-like_helical_dom_sf"/>
</dbReference>
<reference evidence="2 3" key="1">
    <citation type="submission" date="2024-02" db="EMBL/GenBank/DDBJ databases">
        <authorList>
            <person name="Grouzdev D."/>
        </authorList>
    </citation>
    <scope>NUCLEOTIDE SEQUENCE [LARGE SCALE GENOMIC DNA]</scope>
    <source>
        <strain evidence="2 3">9N</strain>
    </source>
</reference>
<protein>
    <submittedName>
        <fullName evidence="2">Tetratricopeptide repeat protein</fullName>
    </submittedName>
</protein>
<proteinExistence type="predicted"/>
<dbReference type="PANTHER" id="PTHR11102">
    <property type="entry name" value="SEL-1-LIKE PROTEIN"/>
    <property type="match status" value="1"/>
</dbReference>
<dbReference type="Proteomes" id="UP001350748">
    <property type="component" value="Unassembled WGS sequence"/>
</dbReference>
<evidence type="ECO:0000313" key="2">
    <source>
        <dbReference type="EMBL" id="MEF3366529.1"/>
    </source>
</evidence>
<dbReference type="Pfam" id="PF08238">
    <property type="entry name" value="Sel1"/>
    <property type="match status" value="4"/>
</dbReference>
<dbReference type="InterPro" id="IPR050767">
    <property type="entry name" value="Sel1_AlgK"/>
</dbReference>
<keyword evidence="3" id="KW-1185">Reference proteome</keyword>
<dbReference type="SUPFAM" id="SSF81901">
    <property type="entry name" value="HCP-like"/>
    <property type="match status" value="1"/>
</dbReference>
<evidence type="ECO:0000313" key="3">
    <source>
        <dbReference type="Proteomes" id="UP001350748"/>
    </source>
</evidence>
<dbReference type="RefSeq" id="WP_332081550.1">
    <property type="nucleotide sequence ID" value="NZ_JAZHYN010000019.1"/>
</dbReference>
<accession>A0ABU7XGK7</accession>
<keyword evidence="1" id="KW-0732">Signal</keyword>
<evidence type="ECO:0000256" key="1">
    <source>
        <dbReference type="SAM" id="SignalP"/>
    </source>
</evidence>